<keyword evidence="2" id="KW-0472">Membrane</keyword>
<reference evidence="2" key="1">
    <citation type="submission" date="2014-03" db="EMBL/GenBank/DDBJ databases">
        <title>A sequence of cellulolytic fosmid clone of goat rumen metagenome.</title>
        <authorList>
            <person name="Lee K.-T."/>
            <person name="Kim J.-Y."/>
            <person name="Kim Y.-J."/>
            <person name="Ahn J.-H."/>
            <person name="Park M.-N."/>
            <person name="Kim J.-H."/>
            <person name="Kim T.-H."/>
        </authorList>
    </citation>
    <scope>NUCLEOTIDE SEQUENCE</scope>
</reference>
<dbReference type="EMBL" id="KJ631404">
    <property type="protein sequence ID" value="AIF26263.1"/>
    <property type="molecule type" value="Genomic_DNA"/>
</dbReference>
<dbReference type="AlphaFoldDB" id="A0A0B4N1W1"/>
<sequence length="93" mass="9972">AQLVPGEKDWVYGIISRGRRVSAGDVVSIETPLTLMIGNGEYDSGEELDYVEPEYNLMQSEHEPGSSHASSNASGLEGVIGGDIDDFEEVTTP</sequence>
<proteinExistence type="predicted"/>
<feature type="non-terminal residue" evidence="2">
    <location>
        <position position="1"/>
    </location>
</feature>
<name>A0A0B4N1W1_9BACT</name>
<feature type="compositionally biased region" description="Acidic residues" evidence="1">
    <location>
        <begin position="83"/>
        <end position="93"/>
    </location>
</feature>
<evidence type="ECO:0000313" key="2">
    <source>
        <dbReference type="EMBL" id="AIF26263.1"/>
    </source>
</evidence>
<keyword evidence="2" id="KW-0812">Transmembrane</keyword>
<feature type="region of interest" description="Disordered" evidence="1">
    <location>
        <begin position="59"/>
        <end position="93"/>
    </location>
</feature>
<evidence type="ECO:0000256" key="1">
    <source>
        <dbReference type="SAM" id="MobiDB-lite"/>
    </source>
</evidence>
<protein>
    <submittedName>
        <fullName evidence="2">Putative transmembrane PASTA-domain protein</fullName>
    </submittedName>
</protein>
<accession>A0A0B4N1W1</accession>
<organism evidence="2">
    <name type="scientific">uncultured bacterium Lq_015_M09</name>
    <dbReference type="NCBI Taxonomy" id="1489289"/>
    <lineage>
        <taxon>Bacteria</taxon>
        <taxon>environmental samples</taxon>
    </lineage>
</organism>